<protein>
    <submittedName>
        <fullName evidence="1">Uncharacterized protein</fullName>
    </submittedName>
</protein>
<dbReference type="HOGENOM" id="CLU_2001204_0_0_6"/>
<dbReference type="KEGG" id="mmt:Metme_4297"/>
<keyword evidence="2" id="KW-1185">Reference proteome</keyword>
<organism evidence="1 2">
    <name type="scientific">Methylomonas methanica (strain DSM 25384 / MC09)</name>
    <dbReference type="NCBI Taxonomy" id="857087"/>
    <lineage>
        <taxon>Bacteria</taxon>
        <taxon>Pseudomonadati</taxon>
        <taxon>Pseudomonadota</taxon>
        <taxon>Gammaproteobacteria</taxon>
        <taxon>Methylococcales</taxon>
        <taxon>Methylococcaceae</taxon>
        <taxon>Methylomonas</taxon>
    </lineage>
</organism>
<evidence type="ECO:0000313" key="2">
    <source>
        <dbReference type="Proteomes" id="UP000008888"/>
    </source>
</evidence>
<proteinExistence type="predicted"/>
<reference key="2">
    <citation type="submission" date="2011-05" db="EMBL/GenBank/DDBJ databases">
        <title>Complete genome sequence of the aerobic marine methanotroph Methylomonas methanica MC09.</title>
        <authorList>
            <person name="Boden R."/>
            <person name="Cunliffe M."/>
            <person name="Scanlan J."/>
            <person name="Moussard H."/>
            <person name="Kits K.D."/>
            <person name="Klotz M."/>
            <person name="Jetten M."/>
            <person name="Vuilleumier S."/>
            <person name="Han J."/>
            <person name="Peters L."/>
            <person name="Mikhailova N."/>
            <person name="Teshima H."/>
            <person name="Tapia R."/>
            <person name="Kyrpides N."/>
            <person name="Ivanova N."/>
            <person name="Pagani I."/>
            <person name="Cheng J.-F."/>
            <person name="Goodwin L."/>
            <person name="Han C."/>
            <person name="Hauser L."/>
            <person name="Land M."/>
            <person name="Lapidus A."/>
            <person name="Lucas S."/>
            <person name="Pitluck S."/>
            <person name="Woyke T."/>
            <person name="Stein L.Y."/>
            <person name="Murrell C."/>
        </authorList>
    </citation>
    <scope>NUCLEOTIDE SEQUENCE</scope>
    <source>
        <strain>MC09</strain>
    </source>
</reference>
<dbReference type="EMBL" id="CP002738">
    <property type="protein sequence ID" value="AEG02647.1"/>
    <property type="molecule type" value="Genomic_DNA"/>
</dbReference>
<reference evidence="2" key="3">
    <citation type="submission" date="2011-05" db="EMBL/GenBank/DDBJ databases">
        <title>Complete sequence of Methylomonas methanica MC09.</title>
        <authorList>
            <consortium name="US DOE Joint Genome Institute"/>
            <person name="Lucas S."/>
            <person name="Han J."/>
            <person name="Lapidus A."/>
            <person name="Cheng J.-F."/>
            <person name="Goodwin L."/>
            <person name="Pitluck S."/>
            <person name="Peters L."/>
            <person name="Mikhailova N."/>
            <person name="Teshima H."/>
            <person name="Han C."/>
            <person name="Tapia R."/>
            <person name="Land M."/>
            <person name="Hauser L."/>
            <person name="Kyrpides N."/>
            <person name="Ivanova N."/>
            <person name="Pagani I."/>
            <person name="Stein L."/>
            <person name="Woyke T."/>
        </authorList>
    </citation>
    <scope>NUCLEOTIDE SEQUENCE [LARGE SCALE GENOMIC DNA]</scope>
    <source>
        <strain evidence="2">MC09</strain>
    </source>
</reference>
<dbReference type="RefSeq" id="WP_013820862.1">
    <property type="nucleotide sequence ID" value="NC_015572.1"/>
</dbReference>
<sequence length="124" mass="13467">MPLNAPETIILVPVKDRHSGGNCRNVFGTEKRHRLVPGVLILLLAAAHSTAAQEGKAHACVTAHTKQFEHCLQEAVERAGIDWFQWQTGPGSAPAGEDTSFAPELNREFMQDADKGLENALPDD</sequence>
<reference evidence="1 2" key="1">
    <citation type="journal article" date="2011" name="J. Bacteriol.">
        <title>Complete Genome Sequence of the Aerobic Marine Methanotroph Methylomonas methanica MC09.</title>
        <authorList>
            <person name="Boden R."/>
            <person name="Cunliffe M."/>
            <person name="Scanlan J."/>
            <person name="Moussard H."/>
            <person name="Kits K.D."/>
            <person name="Klotz M.G."/>
            <person name="Jetten M.S."/>
            <person name="Vuilleumier S."/>
            <person name="Han J."/>
            <person name="Peters L."/>
            <person name="Mikhailova N."/>
            <person name="Teshima H."/>
            <person name="Tapia R."/>
            <person name="Kyrpides N."/>
            <person name="Ivanova N."/>
            <person name="Pagani I."/>
            <person name="Cheng J.F."/>
            <person name="Goodwin L."/>
            <person name="Han C."/>
            <person name="Hauser L."/>
            <person name="Land M.L."/>
            <person name="Lapidus A."/>
            <person name="Lucas S."/>
            <person name="Pitluck S."/>
            <person name="Woyke T."/>
            <person name="Stein L."/>
            <person name="Murrell J.C."/>
        </authorList>
    </citation>
    <scope>NUCLEOTIDE SEQUENCE [LARGE SCALE GENOMIC DNA]</scope>
    <source>
        <strain evidence="1 2">MC09</strain>
    </source>
</reference>
<dbReference type="Proteomes" id="UP000008888">
    <property type="component" value="Chromosome"/>
</dbReference>
<gene>
    <name evidence="1" type="ordered locus">Metme_4297</name>
</gene>
<dbReference type="AlphaFoldDB" id="G0A2Y8"/>
<name>G0A2Y8_METMM</name>
<evidence type="ECO:0000313" key="1">
    <source>
        <dbReference type="EMBL" id="AEG02647.1"/>
    </source>
</evidence>
<accession>G0A2Y8</accession>